<gene>
    <name evidence="9" type="primary">MRPL42</name>
</gene>
<dbReference type="InterPro" id="IPR019346">
    <property type="entry name" value="Ribosomal_mL42"/>
</dbReference>
<dbReference type="AlphaFoldDB" id="A0A6P5M1I0"/>
<dbReference type="PANTHER" id="PTHR13450">
    <property type="entry name" value="MITOCHONDRIAL 39S RIBOSOMAL PROTEIN L42"/>
    <property type="match status" value="1"/>
</dbReference>
<comment type="subcellular location">
    <subcellularLocation>
        <location evidence="1">Mitochondrion</location>
    </subcellularLocation>
</comment>
<dbReference type="RefSeq" id="XP_020862116.1">
    <property type="nucleotide sequence ID" value="XM_021006457.1"/>
</dbReference>
<comment type="similarity">
    <text evidence="2">Belongs to the mitochondrion-specific ribosomal protein mL42 family.</text>
</comment>
<evidence type="ECO:0000256" key="3">
    <source>
        <dbReference type="ARBA" id="ARBA00022946"/>
    </source>
</evidence>
<keyword evidence="6" id="KW-0687">Ribonucleoprotein</keyword>
<evidence type="ECO:0000313" key="8">
    <source>
        <dbReference type="Proteomes" id="UP000515140"/>
    </source>
</evidence>
<evidence type="ECO:0000256" key="1">
    <source>
        <dbReference type="ARBA" id="ARBA00004173"/>
    </source>
</evidence>
<evidence type="ECO:0000256" key="6">
    <source>
        <dbReference type="ARBA" id="ARBA00023274"/>
    </source>
</evidence>
<dbReference type="KEGG" id="pcw:110221780"/>
<evidence type="ECO:0000256" key="2">
    <source>
        <dbReference type="ARBA" id="ARBA00005556"/>
    </source>
</evidence>
<name>A0A6P5M1I0_PHACI</name>
<accession>A0A6P5M1I0</accession>
<dbReference type="GO" id="GO:0005762">
    <property type="term" value="C:mitochondrial large ribosomal subunit"/>
    <property type="evidence" value="ECO:0007669"/>
    <property type="project" value="TreeGrafter"/>
</dbReference>
<dbReference type="GeneID" id="110221780"/>
<keyword evidence="3" id="KW-0809">Transit peptide</keyword>
<keyword evidence="5" id="KW-0496">Mitochondrion</keyword>
<dbReference type="Proteomes" id="UP000515140">
    <property type="component" value="Unplaced"/>
</dbReference>
<evidence type="ECO:0000256" key="4">
    <source>
        <dbReference type="ARBA" id="ARBA00022980"/>
    </source>
</evidence>
<evidence type="ECO:0000256" key="7">
    <source>
        <dbReference type="ARBA" id="ARBA00035189"/>
    </source>
</evidence>
<dbReference type="PANTHER" id="PTHR13450:SF4">
    <property type="entry name" value="LARGE RIBOSOMAL SUBUNIT PROTEIN ML42"/>
    <property type="match status" value="1"/>
</dbReference>
<organism evidence="8 9">
    <name type="scientific">Phascolarctos cinereus</name>
    <name type="common">Koala</name>
    <dbReference type="NCBI Taxonomy" id="38626"/>
    <lineage>
        <taxon>Eukaryota</taxon>
        <taxon>Metazoa</taxon>
        <taxon>Chordata</taxon>
        <taxon>Craniata</taxon>
        <taxon>Vertebrata</taxon>
        <taxon>Euteleostomi</taxon>
        <taxon>Mammalia</taxon>
        <taxon>Metatheria</taxon>
        <taxon>Diprotodontia</taxon>
        <taxon>Phascolarctidae</taxon>
        <taxon>Phascolarctos</taxon>
    </lineage>
</organism>
<evidence type="ECO:0000313" key="9">
    <source>
        <dbReference type="RefSeq" id="XP_020862116.1"/>
    </source>
</evidence>
<dbReference type="CTD" id="28977"/>
<keyword evidence="4 9" id="KW-0689">Ribosomal protein</keyword>
<keyword evidence="8" id="KW-1185">Reference proteome</keyword>
<reference evidence="9" key="1">
    <citation type="submission" date="2025-08" db="UniProtKB">
        <authorList>
            <consortium name="RefSeq"/>
        </authorList>
    </citation>
    <scope>IDENTIFICATION</scope>
    <source>
        <tissue evidence="9">Spleen</tissue>
    </source>
</reference>
<proteinExistence type="inferred from homology"/>
<sequence>MRGDVAETGSGSCAGARGAAGNVERVARTDRAGVLGDIVYTLYTMALAAVRAAFSRAVLAHTTASSWQMTLQRGALGCICHKSTYTPLPEDYNCKVELALSSDGRTIVCYHPSVDVPYEHTKPIIRPDPVDNQAETHDQMLKARLKADGGTAEQGPMIEELSELFFTTKHAGTLMDSIISGAENSILPKRDDFETLI</sequence>
<dbReference type="InParanoid" id="A0A6P5M1I0"/>
<protein>
    <recommendedName>
        <fullName evidence="7">Large ribosomal subunit protein mL42</fullName>
    </recommendedName>
</protein>
<dbReference type="Pfam" id="PF10210">
    <property type="entry name" value="MRP-S32"/>
    <property type="match status" value="1"/>
</dbReference>
<evidence type="ECO:0000256" key="5">
    <source>
        <dbReference type="ARBA" id="ARBA00023128"/>
    </source>
</evidence>
<dbReference type="FunCoup" id="A0A6P5M1I0">
    <property type="interactions" value="841"/>
</dbReference>